<proteinExistence type="predicted"/>
<protein>
    <recommendedName>
        <fullName evidence="4">Prepilin-type N-terminal cleavage/methylation domain-containing protein</fullName>
    </recommendedName>
</protein>
<dbReference type="EMBL" id="CAKMTQ010000001">
    <property type="protein sequence ID" value="CAH1520902.1"/>
    <property type="molecule type" value="Genomic_DNA"/>
</dbReference>
<dbReference type="PROSITE" id="PS00409">
    <property type="entry name" value="PROKAR_NTER_METHYL"/>
    <property type="match status" value="1"/>
</dbReference>
<comment type="caution">
    <text evidence="2">The sequence shown here is derived from an EMBL/GenBank/DDBJ whole genome shotgun (WGS) entry which is preliminary data.</text>
</comment>
<keyword evidence="1" id="KW-0812">Transmembrane</keyword>
<evidence type="ECO:0000256" key="1">
    <source>
        <dbReference type="SAM" id="Phobius"/>
    </source>
</evidence>
<keyword evidence="1" id="KW-1133">Transmembrane helix</keyword>
<accession>A0AAU9PZT1</accession>
<evidence type="ECO:0008006" key="4">
    <source>
        <dbReference type="Google" id="ProtNLM"/>
    </source>
</evidence>
<dbReference type="Gene3D" id="3.30.700.10">
    <property type="entry name" value="Glycoprotein, Type 4 Pilin"/>
    <property type="match status" value="1"/>
</dbReference>
<evidence type="ECO:0000313" key="2">
    <source>
        <dbReference type="EMBL" id="CAH1520902.1"/>
    </source>
</evidence>
<dbReference type="NCBIfam" id="TIGR02532">
    <property type="entry name" value="IV_pilin_GFxxxE"/>
    <property type="match status" value="1"/>
</dbReference>
<gene>
    <name evidence="2" type="ORF">THF1D04_10482</name>
</gene>
<name>A0AAU9PZT1_9VIBR</name>
<dbReference type="Proteomes" id="UP001295420">
    <property type="component" value="Unassembled WGS sequence"/>
</dbReference>
<dbReference type="InterPro" id="IPR045584">
    <property type="entry name" value="Pilin-like"/>
</dbReference>
<dbReference type="SUPFAM" id="SSF54523">
    <property type="entry name" value="Pili subunits"/>
    <property type="match status" value="1"/>
</dbReference>
<keyword evidence="1" id="KW-0472">Membrane</keyword>
<reference evidence="2" key="1">
    <citation type="submission" date="2022-01" db="EMBL/GenBank/DDBJ databases">
        <authorList>
            <person name="Lagorce A."/>
        </authorList>
    </citation>
    <scope>NUCLEOTIDE SEQUENCE</scope>
    <source>
        <strain evidence="2">Th15_F1_D04</strain>
    </source>
</reference>
<feature type="transmembrane region" description="Helical" evidence="1">
    <location>
        <begin position="12"/>
        <end position="34"/>
    </location>
</feature>
<sequence>MEKDMKNKGFTLIEMVVVIVLLGILAVTAAPRFLNLQDDARDAVLKGYAGALKGSLGIVSGKWMVAGEPSTLTIDGTELSFVNDEGKFNFPVAADTNDCVNIWNVLVDGVRSVKTDASNDELLTKYLGMSAQVEEVMGATCQYALSNAGSILYVSGSGEVSVN</sequence>
<evidence type="ECO:0000313" key="3">
    <source>
        <dbReference type="Proteomes" id="UP001295420"/>
    </source>
</evidence>
<organism evidence="2 3">
    <name type="scientific">Vibrio owensii</name>
    <dbReference type="NCBI Taxonomy" id="696485"/>
    <lineage>
        <taxon>Bacteria</taxon>
        <taxon>Pseudomonadati</taxon>
        <taxon>Pseudomonadota</taxon>
        <taxon>Gammaproteobacteria</taxon>
        <taxon>Vibrionales</taxon>
        <taxon>Vibrionaceae</taxon>
        <taxon>Vibrio</taxon>
    </lineage>
</organism>
<dbReference type="AlphaFoldDB" id="A0AAU9PZT1"/>
<dbReference type="InterPro" id="IPR012902">
    <property type="entry name" value="N_methyl_site"/>
</dbReference>
<dbReference type="Pfam" id="PF07963">
    <property type="entry name" value="N_methyl"/>
    <property type="match status" value="1"/>
</dbReference>